<dbReference type="PROSITE" id="PS50082">
    <property type="entry name" value="WD_REPEATS_2"/>
    <property type="match status" value="5"/>
</dbReference>
<keyword evidence="2 5" id="KW-0853">WD repeat</keyword>
<evidence type="ECO:0000256" key="2">
    <source>
        <dbReference type="ARBA" id="ARBA00022574"/>
    </source>
</evidence>
<feature type="compositionally biased region" description="Low complexity" evidence="6">
    <location>
        <begin position="503"/>
        <end position="517"/>
    </location>
</feature>
<gene>
    <name evidence="7" type="ORF">C7999DRAFT_28371</name>
</gene>
<dbReference type="SMART" id="SM00320">
    <property type="entry name" value="WD40"/>
    <property type="match status" value="6"/>
</dbReference>
<feature type="repeat" description="WD" evidence="5">
    <location>
        <begin position="322"/>
        <end position="363"/>
    </location>
</feature>
<feature type="region of interest" description="Disordered" evidence="6">
    <location>
        <begin position="431"/>
        <end position="452"/>
    </location>
</feature>
<reference evidence="7" key="2">
    <citation type="submission" date="2023-05" db="EMBL/GenBank/DDBJ databases">
        <authorList>
            <consortium name="Lawrence Berkeley National Laboratory"/>
            <person name="Steindorff A."/>
            <person name="Hensen N."/>
            <person name="Bonometti L."/>
            <person name="Westerberg I."/>
            <person name="Brannstrom I.O."/>
            <person name="Guillou S."/>
            <person name="Cros-Aarteil S."/>
            <person name="Calhoun S."/>
            <person name="Haridas S."/>
            <person name="Kuo A."/>
            <person name="Mondo S."/>
            <person name="Pangilinan J."/>
            <person name="Riley R."/>
            <person name="Labutti K."/>
            <person name="Andreopoulos B."/>
            <person name="Lipzen A."/>
            <person name="Chen C."/>
            <person name="Yanf M."/>
            <person name="Daum C."/>
            <person name="Ng V."/>
            <person name="Clum A."/>
            <person name="Ohm R."/>
            <person name="Martin F."/>
            <person name="Silar P."/>
            <person name="Natvig D."/>
            <person name="Lalanne C."/>
            <person name="Gautier V."/>
            <person name="Ament-Velasquez S.L."/>
            <person name="Kruys A."/>
            <person name="Hutchinson M.I."/>
            <person name="Powell A.J."/>
            <person name="Barry K."/>
            <person name="Miller A.N."/>
            <person name="Grigoriev I.V."/>
            <person name="Debuchy R."/>
            <person name="Gladieux P."/>
            <person name="Thoren M.H."/>
            <person name="Johannesson H."/>
        </authorList>
    </citation>
    <scope>NUCLEOTIDE SEQUENCE</scope>
    <source>
        <strain evidence="7">CBS 359.72</strain>
    </source>
</reference>
<dbReference type="InterPro" id="IPR015943">
    <property type="entry name" value="WD40/YVTN_repeat-like_dom_sf"/>
</dbReference>
<comment type="subcellular location">
    <subcellularLocation>
        <location evidence="1">Nucleus</location>
    </subcellularLocation>
</comment>
<feature type="region of interest" description="Disordered" evidence="6">
    <location>
        <begin position="584"/>
        <end position="604"/>
    </location>
</feature>
<feature type="region of interest" description="Disordered" evidence="6">
    <location>
        <begin position="1"/>
        <end position="94"/>
    </location>
</feature>
<dbReference type="InterPro" id="IPR036322">
    <property type="entry name" value="WD40_repeat_dom_sf"/>
</dbReference>
<dbReference type="GO" id="GO:0034511">
    <property type="term" value="F:U3 snoRNA binding"/>
    <property type="evidence" value="ECO:0007669"/>
    <property type="project" value="InterPro"/>
</dbReference>
<sequence>MSSFFTAPGAQKKRKRTAATEAPKKRLATTKPSSKPASRGPAKQAAAPKKTIERDESISGSDLESDESEDEVKNRSGSEADSDESDTEGETAAEKRLRLAQRYLEKTRKEVELEDEYAFDAEQIDRDLLAERLQEDVAESKGKVYRRLAGELNFEEASHTQFRWNSGSVTSVAVCPPYAYTTTKDGYLTKWKLQDLPKDQWPQTTRRKPRKPPAPPKRRPERICFAKANPSKAKDKTYQGHTAAPLTVKASQDGKFVVTGGADRRLVVYNAADLKPIRAFTQHRDAVTGLAFRRGTNQLFSCSRDRTVKVWSLDELAYIETLFGHQDEILDVDALAQERCVSVGARDRTARYWKVPEESQLVFRGGAGEGKKSRLPPGLDPASAAHEGSMDRVAMIDDEIFVTGSDNGDLALWSIQRKKALHVVPRAHGIEPPLKPSEASADEVPDPSVIPAPQPRGITALRTIPYSDVILSGSWDGCVRVWRLSEDKRKIEVVGVLGGAASALSSSSTTTTTPNGTHGTGEEKPNRDLIRGIVNDIAMFERGDRGRDGLCIVVVTGKELRLGRWKNMKEGRCGAVIFEVPKVASKKQDGDEQNGRLMESEGDD</sequence>
<evidence type="ECO:0000256" key="3">
    <source>
        <dbReference type="ARBA" id="ARBA00022737"/>
    </source>
</evidence>
<feature type="repeat" description="WD" evidence="5">
    <location>
        <begin position="238"/>
        <end position="279"/>
    </location>
</feature>
<evidence type="ECO:0000256" key="5">
    <source>
        <dbReference type="PROSITE-ProRule" id="PRU00221"/>
    </source>
</evidence>
<dbReference type="InterPro" id="IPR039241">
    <property type="entry name" value="Rrp9-like"/>
</dbReference>
<dbReference type="SUPFAM" id="SSF50978">
    <property type="entry name" value="WD40 repeat-like"/>
    <property type="match status" value="1"/>
</dbReference>
<proteinExistence type="predicted"/>
<organism evidence="7 8">
    <name type="scientific">Corynascus novoguineensis</name>
    <dbReference type="NCBI Taxonomy" id="1126955"/>
    <lineage>
        <taxon>Eukaryota</taxon>
        <taxon>Fungi</taxon>
        <taxon>Dikarya</taxon>
        <taxon>Ascomycota</taxon>
        <taxon>Pezizomycotina</taxon>
        <taxon>Sordariomycetes</taxon>
        <taxon>Sordariomycetidae</taxon>
        <taxon>Sordariales</taxon>
        <taxon>Chaetomiaceae</taxon>
        <taxon>Corynascus</taxon>
    </lineage>
</organism>
<dbReference type="Proteomes" id="UP001303647">
    <property type="component" value="Unassembled WGS sequence"/>
</dbReference>
<evidence type="ECO:0000313" key="7">
    <source>
        <dbReference type="EMBL" id="KAK4251055.1"/>
    </source>
</evidence>
<dbReference type="PROSITE" id="PS50294">
    <property type="entry name" value="WD_REPEATS_REGION"/>
    <property type="match status" value="1"/>
</dbReference>
<feature type="region of interest" description="Disordered" evidence="6">
    <location>
        <begin position="503"/>
        <end position="526"/>
    </location>
</feature>
<feature type="region of interest" description="Disordered" evidence="6">
    <location>
        <begin position="198"/>
        <end position="221"/>
    </location>
</feature>
<name>A0AAN7CZ53_9PEZI</name>
<keyword evidence="3" id="KW-0677">Repeat</keyword>
<dbReference type="GO" id="GO:0032040">
    <property type="term" value="C:small-subunit processome"/>
    <property type="evidence" value="ECO:0007669"/>
    <property type="project" value="TreeGrafter"/>
</dbReference>
<evidence type="ECO:0000256" key="6">
    <source>
        <dbReference type="SAM" id="MobiDB-lite"/>
    </source>
</evidence>
<feature type="repeat" description="WD" evidence="5">
    <location>
        <begin position="458"/>
        <end position="492"/>
    </location>
</feature>
<dbReference type="AlphaFoldDB" id="A0AAN7CZ53"/>
<dbReference type="PANTHER" id="PTHR19865">
    <property type="entry name" value="U3 SMALL NUCLEOLAR RNA INTERACTING PROTEIN 2"/>
    <property type="match status" value="1"/>
</dbReference>
<dbReference type="PANTHER" id="PTHR19865:SF0">
    <property type="entry name" value="U3 SMALL NUCLEOLAR RNA-INTERACTING PROTEIN 2"/>
    <property type="match status" value="1"/>
</dbReference>
<feature type="repeat" description="WD" evidence="5">
    <location>
        <begin position="280"/>
        <end position="321"/>
    </location>
</feature>
<comment type="caution">
    <text evidence="7">The sequence shown here is derived from an EMBL/GenBank/DDBJ whole genome shotgun (WGS) entry which is preliminary data.</text>
</comment>
<accession>A0AAN7CZ53</accession>
<evidence type="ECO:0000313" key="8">
    <source>
        <dbReference type="Proteomes" id="UP001303647"/>
    </source>
</evidence>
<keyword evidence="8" id="KW-1185">Reference proteome</keyword>
<feature type="compositionally biased region" description="Basic residues" evidence="6">
    <location>
        <begin position="205"/>
        <end position="220"/>
    </location>
</feature>
<dbReference type="Gene3D" id="2.130.10.10">
    <property type="entry name" value="YVTN repeat-like/Quinoprotein amine dehydrogenase"/>
    <property type="match status" value="1"/>
</dbReference>
<feature type="repeat" description="WD" evidence="5">
    <location>
        <begin position="383"/>
        <end position="423"/>
    </location>
</feature>
<feature type="region of interest" description="Disordered" evidence="6">
    <location>
        <begin position="365"/>
        <end position="384"/>
    </location>
</feature>
<evidence type="ECO:0000256" key="1">
    <source>
        <dbReference type="ARBA" id="ARBA00004123"/>
    </source>
</evidence>
<reference evidence="7" key="1">
    <citation type="journal article" date="2023" name="Mol. Phylogenet. Evol.">
        <title>Genome-scale phylogeny and comparative genomics of the fungal order Sordariales.</title>
        <authorList>
            <person name="Hensen N."/>
            <person name="Bonometti L."/>
            <person name="Westerberg I."/>
            <person name="Brannstrom I.O."/>
            <person name="Guillou S."/>
            <person name="Cros-Aarteil S."/>
            <person name="Calhoun S."/>
            <person name="Haridas S."/>
            <person name="Kuo A."/>
            <person name="Mondo S."/>
            <person name="Pangilinan J."/>
            <person name="Riley R."/>
            <person name="LaButti K."/>
            <person name="Andreopoulos B."/>
            <person name="Lipzen A."/>
            <person name="Chen C."/>
            <person name="Yan M."/>
            <person name="Daum C."/>
            <person name="Ng V."/>
            <person name="Clum A."/>
            <person name="Steindorff A."/>
            <person name="Ohm R.A."/>
            <person name="Martin F."/>
            <person name="Silar P."/>
            <person name="Natvig D.O."/>
            <person name="Lalanne C."/>
            <person name="Gautier V."/>
            <person name="Ament-Velasquez S.L."/>
            <person name="Kruys A."/>
            <person name="Hutchinson M.I."/>
            <person name="Powell A.J."/>
            <person name="Barry K."/>
            <person name="Miller A.N."/>
            <person name="Grigoriev I.V."/>
            <person name="Debuchy R."/>
            <person name="Gladieux P."/>
            <person name="Hiltunen Thoren M."/>
            <person name="Johannesson H."/>
        </authorList>
    </citation>
    <scope>NUCLEOTIDE SEQUENCE</scope>
    <source>
        <strain evidence="7">CBS 359.72</strain>
    </source>
</reference>
<keyword evidence="4" id="KW-0539">Nucleus</keyword>
<protein>
    <submittedName>
        <fullName evidence="7">WD40-repeat-containing domain protein</fullName>
    </submittedName>
</protein>
<dbReference type="InterPro" id="IPR001680">
    <property type="entry name" value="WD40_rpt"/>
</dbReference>
<dbReference type="Pfam" id="PF00400">
    <property type="entry name" value="WD40"/>
    <property type="match status" value="4"/>
</dbReference>
<evidence type="ECO:0000256" key="4">
    <source>
        <dbReference type="ARBA" id="ARBA00023242"/>
    </source>
</evidence>
<feature type="compositionally biased region" description="Acidic residues" evidence="6">
    <location>
        <begin position="80"/>
        <end position="91"/>
    </location>
</feature>
<dbReference type="EMBL" id="MU857608">
    <property type="protein sequence ID" value="KAK4251055.1"/>
    <property type="molecule type" value="Genomic_DNA"/>
</dbReference>